<proteinExistence type="predicted"/>
<accession>A0A382EHZ0</accession>
<evidence type="ECO:0008006" key="2">
    <source>
        <dbReference type="Google" id="ProtNLM"/>
    </source>
</evidence>
<protein>
    <recommendedName>
        <fullName evidence="2">Sulfotransferase domain-containing protein</fullName>
    </recommendedName>
</protein>
<name>A0A382EHZ0_9ZZZZ</name>
<gene>
    <name evidence="1" type="ORF">METZ01_LOCUS203250</name>
</gene>
<reference evidence="1" key="1">
    <citation type="submission" date="2018-05" db="EMBL/GenBank/DDBJ databases">
        <authorList>
            <person name="Lanie J.A."/>
            <person name="Ng W.-L."/>
            <person name="Kazmierczak K.M."/>
            <person name="Andrzejewski T.M."/>
            <person name="Davidsen T.M."/>
            <person name="Wayne K.J."/>
            <person name="Tettelin H."/>
            <person name="Glass J.I."/>
            <person name="Rusch D."/>
            <person name="Podicherti R."/>
            <person name="Tsui H.-C.T."/>
            <person name="Winkler M.E."/>
        </authorList>
    </citation>
    <scope>NUCLEOTIDE SEQUENCE</scope>
</reference>
<sequence length="218" mass="26398">MEEPYRLGLVSTSRSGSTYFRRWLCQKYGLWDSASWLKTNPYEKIAEAPFANKHHILKILTHYLPTEKIYGVLKEFDTVWLYRNDTLKQFLSHVTRIRTKVNLVYKEEEISFLNNSIEDNSLVAEHSEYITFRNRLEHFWDLFYSSKSGTLVEYERFVEDPLYVGWEIMEDYNLEWIMWESMEPESHGWPKVRLPLKLDIDYEKKFKNISEIKEWIDV</sequence>
<organism evidence="1">
    <name type="scientific">marine metagenome</name>
    <dbReference type="NCBI Taxonomy" id="408172"/>
    <lineage>
        <taxon>unclassified sequences</taxon>
        <taxon>metagenomes</taxon>
        <taxon>ecological metagenomes</taxon>
    </lineage>
</organism>
<dbReference type="SUPFAM" id="SSF52540">
    <property type="entry name" value="P-loop containing nucleoside triphosphate hydrolases"/>
    <property type="match status" value="1"/>
</dbReference>
<dbReference type="EMBL" id="UINC01044656">
    <property type="protein sequence ID" value="SVB50396.1"/>
    <property type="molecule type" value="Genomic_DNA"/>
</dbReference>
<dbReference type="Gene3D" id="3.40.50.300">
    <property type="entry name" value="P-loop containing nucleotide triphosphate hydrolases"/>
    <property type="match status" value="1"/>
</dbReference>
<dbReference type="InterPro" id="IPR027417">
    <property type="entry name" value="P-loop_NTPase"/>
</dbReference>
<evidence type="ECO:0000313" key="1">
    <source>
        <dbReference type="EMBL" id="SVB50396.1"/>
    </source>
</evidence>
<dbReference type="AlphaFoldDB" id="A0A382EHZ0"/>